<accession>A0A0D0BVA6</accession>
<feature type="transmembrane region" description="Helical" evidence="1">
    <location>
        <begin position="30"/>
        <end position="54"/>
    </location>
</feature>
<dbReference type="AlphaFoldDB" id="A0A0D0BVA6"/>
<name>A0A0D0BVA6_9AGAR</name>
<evidence type="ECO:0000313" key="2">
    <source>
        <dbReference type="EMBL" id="KIK59456.1"/>
    </source>
</evidence>
<evidence type="ECO:0000256" key="1">
    <source>
        <dbReference type="SAM" id="Phobius"/>
    </source>
</evidence>
<dbReference type="EMBL" id="KN834779">
    <property type="protein sequence ID" value="KIK59456.1"/>
    <property type="molecule type" value="Genomic_DNA"/>
</dbReference>
<evidence type="ECO:0000313" key="3">
    <source>
        <dbReference type="Proteomes" id="UP000053593"/>
    </source>
</evidence>
<feature type="transmembrane region" description="Helical" evidence="1">
    <location>
        <begin position="141"/>
        <end position="166"/>
    </location>
</feature>
<keyword evidence="3" id="KW-1185">Reference proteome</keyword>
<feature type="transmembrane region" description="Helical" evidence="1">
    <location>
        <begin position="108"/>
        <end position="129"/>
    </location>
</feature>
<feature type="transmembrane region" description="Helical" evidence="1">
    <location>
        <begin position="74"/>
        <end position="96"/>
    </location>
</feature>
<proteinExistence type="predicted"/>
<dbReference type="Proteomes" id="UP000053593">
    <property type="component" value="Unassembled WGS sequence"/>
</dbReference>
<protein>
    <submittedName>
        <fullName evidence="2">Uncharacterized protein</fullName>
    </submittedName>
</protein>
<sequence>MIEGYTYLFIITLQLLNYLLEMLNTNRVLLVAWLPLSVWLSLWRLHCCLVHLPSSSSLPFHNSEILVNENIGKSVILAIFLHVWLTTDHLFAVIASNTAYNDSLSATLPAWLVLALATLCLVVDFAQYLEALAVPPNHWGYFYILYRIVTFVFDLVHAILWIIDLCQGRIELFRRRGIIVGPSYYFW</sequence>
<gene>
    <name evidence="2" type="ORF">GYMLUDRAFT_245145</name>
</gene>
<reference evidence="2 3" key="1">
    <citation type="submission" date="2014-04" db="EMBL/GenBank/DDBJ databases">
        <title>Evolutionary Origins and Diversification of the Mycorrhizal Mutualists.</title>
        <authorList>
            <consortium name="DOE Joint Genome Institute"/>
            <consortium name="Mycorrhizal Genomics Consortium"/>
            <person name="Kohler A."/>
            <person name="Kuo A."/>
            <person name="Nagy L.G."/>
            <person name="Floudas D."/>
            <person name="Copeland A."/>
            <person name="Barry K.W."/>
            <person name="Cichocki N."/>
            <person name="Veneault-Fourrey C."/>
            <person name="LaButti K."/>
            <person name="Lindquist E.A."/>
            <person name="Lipzen A."/>
            <person name="Lundell T."/>
            <person name="Morin E."/>
            <person name="Murat C."/>
            <person name="Riley R."/>
            <person name="Ohm R."/>
            <person name="Sun H."/>
            <person name="Tunlid A."/>
            <person name="Henrissat B."/>
            <person name="Grigoriev I.V."/>
            <person name="Hibbett D.S."/>
            <person name="Martin F."/>
        </authorList>
    </citation>
    <scope>NUCLEOTIDE SEQUENCE [LARGE SCALE GENOMIC DNA]</scope>
    <source>
        <strain evidence="2 3">FD-317 M1</strain>
    </source>
</reference>
<feature type="transmembrane region" description="Helical" evidence="1">
    <location>
        <begin position="6"/>
        <end position="23"/>
    </location>
</feature>
<keyword evidence="1" id="KW-1133">Transmembrane helix</keyword>
<keyword evidence="1" id="KW-0472">Membrane</keyword>
<dbReference type="HOGENOM" id="CLU_115503_0_0_1"/>
<keyword evidence="1" id="KW-0812">Transmembrane</keyword>
<organism evidence="2 3">
    <name type="scientific">Collybiopsis luxurians FD-317 M1</name>
    <dbReference type="NCBI Taxonomy" id="944289"/>
    <lineage>
        <taxon>Eukaryota</taxon>
        <taxon>Fungi</taxon>
        <taxon>Dikarya</taxon>
        <taxon>Basidiomycota</taxon>
        <taxon>Agaricomycotina</taxon>
        <taxon>Agaricomycetes</taxon>
        <taxon>Agaricomycetidae</taxon>
        <taxon>Agaricales</taxon>
        <taxon>Marasmiineae</taxon>
        <taxon>Omphalotaceae</taxon>
        <taxon>Collybiopsis</taxon>
        <taxon>Collybiopsis luxurians</taxon>
    </lineage>
</organism>